<dbReference type="InterPro" id="IPR006070">
    <property type="entry name" value="Sua5-like_dom"/>
</dbReference>
<evidence type="ECO:0000256" key="1">
    <source>
        <dbReference type="ARBA" id="ARBA00004496"/>
    </source>
</evidence>
<evidence type="ECO:0000256" key="8">
    <source>
        <dbReference type="ARBA" id="ARBA00022695"/>
    </source>
</evidence>
<evidence type="ECO:0000313" key="15">
    <source>
        <dbReference type="EMBL" id="MBP2025643.1"/>
    </source>
</evidence>
<evidence type="ECO:0000256" key="4">
    <source>
        <dbReference type="ARBA" id="ARBA00015492"/>
    </source>
</evidence>
<keyword evidence="5 13" id="KW-0963">Cytoplasm</keyword>
<keyword evidence="10 13" id="KW-0067">ATP-binding</keyword>
<dbReference type="PROSITE" id="PS51163">
    <property type="entry name" value="YRDC"/>
    <property type="match status" value="1"/>
</dbReference>
<evidence type="ECO:0000256" key="6">
    <source>
        <dbReference type="ARBA" id="ARBA00022679"/>
    </source>
</evidence>
<dbReference type="PIRSF" id="PIRSF004930">
    <property type="entry name" value="Tln_factor_SUA5"/>
    <property type="match status" value="1"/>
</dbReference>
<dbReference type="PANTHER" id="PTHR17490">
    <property type="entry name" value="SUA5"/>
    <property type="match status" value="1"/>
</dbReference>
<dbReference type="EC" id="2.7.7.87" evidence="3 13"/>
<feature type="domain" description="YrdC-like" evidence="14">
    <location>
        <begin position="15"/>
        <end position="201"/>
    </location>
</feature>
<evidence type="ECO:0000256" key="3">
    <source>
        <dbReference type="ARBA" id="ARBA00012584"/>
    </source>
</evidence>
<organism evidence="15 16">
    <name type="scientific">Peptoniphilus stercorisuis</name>
    <dbReference type="NCBI Taxonomy" id="1436965"/>
    <lineage>
        <taxon>Bacteria</taxon>
        <taxon>Bacillati</taxon>
        <taxon>Bacillota</taxon>
        <taxon>Tissierellia</taxon>
        <taxon>Tissierellales</taxon>
        <taxon>Peptoniphilaceae</taxon>
        <taxon>Peptoniphilus</taxon>
    </lineage>
</organism>
<comment type="function">
    <text evidence="13">Required for the formation of a threonylcarbamoyl group on adenosine at position 37 (t(6)A37) in tRNAs that read codons beginning with adenine.</text>
</comment>
<sequence>MKTKIIKIDKDNIERKKIEEITRAFSDGKLVVIPTETVYGLGANGLDEEACKNIFKAKGRPADNPLILHIAENSQLDELVSEIPELAKKCIDEFWPGPITMIFKRSDKIPNVVTAGLDTVAIRMPSHEIARAILKDCKLPIAAPSANLSGRPSPTAFKHVKEDLDGKVDIIVDGGVTNVGIESTVIDMTSNPPMILRPGGITYEDLKKIIPDVAVDNTTIDASDHAIPKSPGQKYRHYAPIADAYCFTGNLDGVVKEVNKRLKENSDKKVAVLATTETKDDYNGAYIVIDLGSRENMQEIAHNLFDALRKCDEEEVDLIYAEGFDFRGIGAGIMNRLLKACGGKLVLGL</sequence>
<dbReference type="EMBL" id="JAGGLJ010000010">
    <property type="protein sequence ID" value="MBP2025643.1"/>
    <property type="molecule type" value="Genomic_DNA"/>
</dbReference>
<dbReference type="InterPro" id="IPR010923">
    <property type="entry name" value="T(6)A37_SUA5"/>
</dbReference>
<keyword evidence="6 13" id="KW-0808">Transferase</keyword>
<dbReference type="GO" id="GO:0061710">
    <property type="term" value="F:L-threonylcarbamoyladenylate synthase"/>
    <property type="evidence" value="ECO:0007669"/>
    <property type="project" value="UniProtKB-EC"/>
</dbReference>
<comment type="caution">
    <text evidence="15">The sequence shown here is derived from an EMBL/GenBank/DDBJ whole genome shotgun (WGS) entry which is preliminary data.</text>
</comment>
<protein>
    <recommendedName>
        <fullName evidence="4 13">Threonylcarbamoyl-AMP synthase</fullName>
        <shortName evidence="13">TC-AMP synthase</shortName>
        <ecNumber evidence="3 13">2.7.7.87</ecNumber>
    </recommendedName>
    <alternativeName>
        <fullName evidence="11 13">L-threonylcarbamoyladenylate synthase</fullName>
    </alternativeName>
</protein>
<dbReference type="InterPro" id="IPR050156">
    <property type="entry name" value="TC-AMP_synthase_SUA5"/>
</dbReference>
<evidence type="ECO:0000313" key="16">
    <source>
        <dbReference type="Proteomes" id="UP001519306"/>
    </source>
</evidence>
<comment type="similarity">
    <text evidence="2 13">Belongs to the SUA5 family.</text>
</comment>
<keyword evidence="7 13" id="KW-0819">tRNA processing</keyword>
<dbReference type="RefSeq" id="WP_210060931.1">
    <property type="nucleotide sequence ID" value="NZ_JAGGLJ010000010.1"/>
</dbReference>
<evidence type="ECO:0000256" key="7">
    <source>
        <dbReference type="ARBA" id="ARBA00022694"/>
    </source>
</evidence>
<dbReference type="Pfam" id="PF01300">
    <property type="entry name" value="Sua5_yciO_yrdC"/>
    <property type="match status" value="1"/>
</dbReference>
<dbReference type="InterPro" id="IPR038385">
    <property type="entry name" value="Sua5/YwlC_C"/>
</dbReference>
<dbReference type="PANTHER" id="PTHR17490:SF16">
    <property type="entry name" value="THREONYLCARBAMOYL-AMP SYNTHASE"/>
    <property type="match status" value="1"/>
</dbReference>
<evidence type="ECO:0000256" key="12">
    <source>
        <dbReference type="ARBA" id="ARBA00048366"/>
    </source>
</evidence>
<dbReference type="InterPro" id="IPR005145">
    <property type="entry name" value="Sua5_C"/>
</dbReference>
<reference evidence="15 16" key="1">
    <citation type="submission" date="2021-03" db="EMBL/GenBank/DDBJ databases">
        <title>Genomic Encyclopedia of Type Strains, Phase IV (KMG-IV): sequencing the most valuable type-strain genomes for metagenomic binning, comparative biology and taxonomic classification.</title>
        <authorList>
            <person name="Goeker M."/>
        </authorList>
    </citation>
    <scope>NUCLEOTIDE SEQUENCE [LARGE SCALE GENOMIC DNA]</scope>
    <source>
        <strain evidence="15 16">DSM 27563</strain>
    </source>
</reference>
<dbReference type="InterPro" id="IPR017945">
    <property type="entry name" value="DHBP_synth_RibB-like_a/b_dom"/>
</dbReference>
<evidence type="ECO:0000256" key="13">
    <source>
        <dbReference type="PIRNR" id="PIRNR004930"/>
    </source>
</evidence>
<dbReference type="NCBIfam" id="TIGR00057">
    <property type="entry name" value="L-threonylcarbamoyladenylate synthase"/>
    <property type="match status" value="1"/>
</dbReference>
<dbReference type="Gene3D" id="3.90.870.10">
    <property type="entry name" value="DHBP synthase"/>
    <property type="match status" value="1"/>
</dbReference>
<keyword evidence="8 13" id="KW-0548">Nucleotidyltransferase</keyword>
<dbReference type="Proteomes" id="UP001519306">
    <property type="component" value="Unassembled WGS sequence"/>
</dbReference>
<evidence type="ECO:0000256" key="11">
    <source>
        <dbReference type="ARBA" id="ARBA00029774"/>
    </source>
</evidence>
<evidence type="ECO:0000256" key="9">
    <source>
        <dbReference type="ARBA" id="ARBA00022741"/>
    </source>
</evidence>
<proteinExistence type="inferred from homology"/>
<comment type="subcellular location">
    <subcellularLocation>
        <location evidence="1 13">Cytoplasm</location>
    </subcellularLocation>
</comment>
<keyword evidence="9 13" id="KW-0547">Nucleotide-binding</keyword>
<evidence type="ECO:0000256" key="10">
    <source>
        <dbReference type="ARBA" id="ARBA00022840"/>
    </source>
</evidence>
<evidence type="ECO:0000256" key="2">
    <source>
        <dbReference type="ARBA" id="ARBA00007663"/>
    </source>
</evidence>
<accession>A0ABS4KCZ1</accession>
<gene>
    <name evidence="15" type="ORF">J2Z71_001186</name>
</gene>
<comment type="catalytic activity">
    <reaction evidence="12 13">
        <text>L-threonine + hydrogencarbonate + ATP = L-threonylcarbamoyladenylate + diphosphate + H2O</text>
        <dbReference type="Rhea" id="RHEA:36407"/>
        <dbReference type="ChEBI" id="CHEBI:15377"/>
        <dbReference type="ChEBI" id="CHEBI:17544"/>
        <dbReference type="ChEBI" id="CHEBI:30616"/>
        <dbReference type="ChEBI" id="CHEBI:33019"/>
        <dbReference type="ChEBI" id="CHEBI:57926"/>
        <dbReference type="ChEBI" id="CHEBI:73682"/>
        <dbReference type="EC" id="2.7.7.87"/>
    </reaction>
</comment>
<dbReference type="SUPFAM" id="SSF55821">
    <property type="entry name" value="YrdC/RibB"/>
    <property type="match status" value="1"/>
</dbReference>
<dbReference type="Pfam" id="PF03481">
    <property type="entry name" value="Sua5_C"/>
    <property type="match status" value="1"/>
</dbReference>
<evidence type="ECO:0000259" key="14">
    <source>
        <dbReference type="PROSITE" id="PS51163"/>
    </source>
</evidence>
<name>A0ABS4KCZ1_9FIRM</name>
<keyword evidence="16" id="KW-1185">Reference proteome</keyword>
<dbReference type="Gene3D" id="3.40.50.11030">
    <property type="entry name" value="Threonylcarbamoyl-AMP synthase, C-terminal domain"/>
    <property type="match status" value="1"/>
</dbReference>
<evidence type="ECO:0000256" key="5">
    <source>
        <dbReference type="ARBA" id="ARBA00022490"/>
    </source>
</evidence>